<dbReference type="Pfam" id="PF00781">
    <property type="entry name" value="DAGK_cat"/>
    <property type="match status" value="1"/>
</dbReference>
<feature type="domain" description="DAGKc" evidence="7">
    <location>
        <begin position="219"/>
        <end position="297"/>
    </location>
</feature>
<dbReference type="InterPro" id="IPR000326">
    <property type="entry name" value="PAP2/HPO"/>
</dbReference>
<dbReference type="InterPro" id="IPR001206">
    <property type="entry name" value="Diacylglycerol_kinase_cat_dom"/>
</dbReference>
<name>A0A8T8I567_9PSEU</name>
<dbReference type="SUPFAM" id="SSF48317">
    <property type="entry name" value="Acid phosphatase/Vanadium-dependent haloperoxidase"/>
    <property type="match status" value="1"/>
</dbReference>
<evidence type="ECO:0000256" key="4">
    <source>
        <dbReference type="ARBA" id="ARBA00022801"/>
    </source>
</evidence>
<evidence type="ECO:0000256" key="5">
    <source>
        <dbReference type="ARBA" id="ARBA00022989"/>
    </source>
</evidence>
<evidence type="ECO:0000256" key="2">
    <source>
        <dbReference type="ARBA" id="ARBA00022475"/>
    </source>
</evidence>
<keyword evidence="5" id="KW-1133">Transmembrane helix</keyword>
<dbReference type="GO" id="GO:0016301">
    <property type="term" value="F:kinase activity"/>
    <property type="evidence" value="ECO:0007669"/>
    <property type="project" value="InterPro"/>
</dbReference>
<dbReference type="SUPFAM" id="SSF111331">
    <property type="entry name" value="NAD kinase/diacylglycerol kinase-like"/>
    <property type="match status" value="1"/>
</dbReference>
<reference evidence="8" key="1">
    <citation type="submission" date="2021-04" db="EMBL/GenBank/DDBJ databases">
        <title>Saccharothrix algeriensis WGS.</title>
        <authorList>
            <person name="Stuskova K."/>
            <person name="Hakalova E."/>
            <person name="Tebbal A.B."/>
            <person name="Eichmeier A."/>
        </authorList>
    </citation>
    <scope>NUCLEOTIDE SEQUENCE</scope>
    <source>
        <strain evidence="8">NRRL B-24137</strain>
    </source>
</reference>
<sequence length="462" mass="48775">MRRSAQLPATSLDQGMKKLSRAANPTARWLGAAAVLALGRGKPRRSALRGVAAIAGASAGASLVAKRLFPRRRPAAELVDVSRRLTKRPTSSSFPSGHAASAAAFTTAVAMESPALGAVVAPVAAAVAYSRVHTGVHWPSDVAAGALIGLGAGLLTRRWWPIGREDAASARDHRELEALVDGEGLVVVVNPGSGLGGDPTEEITREWPKARVVSIDDLDAVLTDHDPRALGVAGGDGSVAAVAALAAANRLPLVLIPAGTLNHFARDVGITGLGDAARAVAAGDGALVDLAAVTVDGEGPRWFVNTASLGGYPDMVRLRERLQDRWGKWPAAGIAMAQVLRTSRPLRVELNGEPHLVWMLFVGNGPYRPKGFAPTMRPALDAGLMDVRYIRADTRFSRTRFFIGALLGSLNRSRTYRHLETRWLDVQVLDAAVAIATDGEVGPTGSRFEFRSRPAALAIYRP</sequence>
<dbReference type="Proteomes" id="UP000671828">
    <property type="component" value="Chromosome"/>
</dbReference>
<dbReference type="PROSITE" id="PS50146">
    <property type="entry name" value="DAGK"/>
    <property type="match status" value="1"/>
</dbReference>
<evidence type="ECO:0000256" key="1">
    <source>
        <dbReference type="ARBA" id="ARBA00004651"/>
    </source>
</evidence>
<dbReference type="Gene3D" id="3.40.50.10330">
    <property type="entry name" value="Probable inorganic polyphosphate/atp-NAD kinase, domain 1"/>
    <property type="match status" value="1"/>
</dbReference>
<keyword evidence="4" id="KW-0378">Hydrolase</keyword>
<evidence type="ECO:0000256" key="6">
    <source>
        <dbReference type="ARBA" id="ARBA00023136"/>
    </source>
</evidence>
<keyword evidence="3" id="KW-0812">Transmembrane</keyword>
<accession>A0A8T8I567</accession>
<evidence type="ECO:0000313" key="8">
    <source>
        <dbReference type="EMBL" id="QTR05916.1"/>
    </source>
</evidence>
<dbReference type="GO" id="GO:0016787">
    <property type="term" value="F:hydrolase activity"/>
    <property type="evidence" value="ECO:0007669"/>
    <property type="project" value="UniProtKB-KW"/>
</dbReference>
<keyword evidence="6" id="KW-0472">Membrane</keyword>
<dbReference type="SMART" id="SM00014">
    <property type="entry name" value="acidPPc"/>
    <property type="match status" value="1"/>
</dbReference>
<dbReference type="PANTHER" id="PTHR14969">
    <property type="entry name" value="SPHINGOSINE-1-PHOSPHATE PHOSPHOHYDROLASE"/>
    <property type="match status" value="1"/>
</dbReference>
<gene>
    <name evidence="8" type="ORF">J7S33_01840</name>
</gene>
<evidence type="ECO:0000313" key="9">
    <source>
        <dbReference type="Proteomes" id="UP000671828"/>
    </source>
</evidence>
<proteinExistence type="predicted"/>
<dbReference type="Pfam" id="PF01569">
    <property type="entry name" value="PAP2"/>
    <property type="match status" value="1"/>
</dbReference>
<dbReference type="Gene3D" id="2.60.200.40">
    <property type="match status" value="1"/>
</dbReference>
<keyword evidence="2" id="KW-1003">Cell membrane</keyword>
<dbReference type="SMART" id="SM00046">
    <property type="entry name" value="DAGKc"/>
    <property type="match status" value="1"/>
</dbReference>
<organism evidence="8 9">
    <name type="scientific">Saccharothrix algeriensis</name>
    <dbReference type="NCBI Taxonomy" id="173560"/>
    <lineage>
        <taxon>Bacteria</taxon>
        <taxon>Bacillati</taxon>
        <taxon>Actinomycetota</taxon>
        <taxon>Actinomycetes</taxon>
        <taxon>Pseudonocardiales</taxon>
        <taxon>Pseudonocardiaceae</taxon>
        <taxon>Saccharothrix</taxon>
    </lineage>
</organism>
<dbReference type="PANTHER" id="PTHR14969:SF62">
    <property type="entry name" value="DECAPRENYLPHOSPHORYL-5-PHOSPHORIBOSE PHOSPHATASE RV3807C-RELATED"/>
    <property type="match status" value="1"/>
</dbReference>
<dbReference type="CDD" id="cd01610">
    <property type="entry name" value="PAP2_like"/>
    <property type="match status" value="1"/>
</dbReference>
<dbReference type="InterPro" id="IPR017438">
    <property type="entry name" value="ATP-NAD_kinase_N"/>
</dbReference>
<evidence type="ECO:0000256" key="3">
    <source>
        <dbReference type="ARBA" id="ARBA00022692"/>
    </source>
</evidence>
<protein>
    <submittedName>
        <fullName evidence="8">Phosphatase PAP2 family protein</fullName>
    </submittedName>
</protein>
<dbReference type="GO" id="GO:0005886">
    <property type="term" value="C:plasma membrane"/>
    <property type="evidence" value="ECO:0007669"/>
    <property type="project" value="UniProtKB-SubCell"/>
</dbReference>
<dbReference type="InterPro" id="IPR016064">
    <property type="entry name" value="NAD/diacylglycerol_kinase_sf"/>
</dbReference>
<dbReference type="Gene3D" id="1.20.144.10">
    <property type="entry name" value="Phosphatidic acid phosphatase type 2/haloperoxidase"/>
    <property type="match status" value="1"/>
</dbReference>
<evidence type="ECO:0000259" key="7">
    <source>
        <dbReference type="PROSITE" id="PS50146"/>
    </source>
</evidence>
<dbReference type="EMBL" id="CP072788">
    <property type="protein sequence ID" value="QTR05916.1"/>
    <property type="molecule type" value="Genomic_DNA"/>
</dbReference>
<comment type="subcellular location">
    <subcellularLocation>
        <location evidence="1">Cell membrane</location>
        <topology evidence="1">Multi-pass membrane protein</topology>
    </subcellularLocation>
</comment>
<dbReference type="InterPro" id="IPR036938">
    <property type="entry name" value="PAP2/HPO_sf"/>
</dbReference>
<dbReference type="AlphaFoldDB" id="A0A8T8I567"/>